<dbReference type="Proteomes" id="UP001652623">
    <property type="component" value="Chromosome 6"/>
</dbReference>
<evidence type="ECO:0000313" key="2">
    <source>
        <dbReference type="Proteomes" id="UP001652623"/>
    </source>
</evidence>
<sequence>MSLNCLTCSQVQRSNSESDRKQHGKDRNCTKISNAHVDRSWSGNLASPPSYEQFCMKNASMLVAHKKVTQGHRRLHSTGAVAFEGGAEPRLVRSSGMRRDWSFEDLRQRDEKKGRTA</sequence>
<feature type="compositionally biased region" description="Polar residues" evidence="1">
    <location>
        <begin position="1"/>
        <end position="15"/>
    </location>
</feature>
<dbReference type="PANTHER" id="PTHR36019:SF3">
    <property type="entry name" value="PLANT_PROTEIN"/>
    <property type="match status" value="1"/>
</dbReference>
<dbReference type="AlphaFoldDB" id="A0A6P4AHS9"/>
<accession>A0A6P4AHS9</accession>
<dbReference type="InParanoid" id="A0A6P4AHS9"/>
<gene>
    <name evidence="3" type="primary">LOC107430587</name>
</gene>
<feature type="region of interest" description="Disordered" evidence="1">
    <location>
        <begin position="1"/>
        <end position="44"/>
    </location>
</feature>
<evidence type="ECO:0000313" key="3">
    <source>
        <dbReference type="RefSeq" id="XP_015896924.2"/>
    </source>
</evidence>
<proteinExistence type="predicted"/>
<dbReference type="KEGG" id="zju:107430587"/>
<feature type="compositionally biased region" description="Basic and acidic residues" evidence="1">
    <location>
        <begin position="16"/>
        <end position="29"/>
    </location>
</feature>
<reference evidence="3" key="1">
    <citation type="submission" date="2025-08" db="UniProtKB">
        <authorList>
            <consortium name="RefSeq"/>
        </authorList>
    </citation>
    <scope>IDENTIFICATION</scope>
    <source>
        <tissue evidence="3">Seedling</tissue>
    </source>
</reference>
<evidence type="ECO:0000256" key="1">
    <source>
        <dbReference type="SAM" id="MobiDB-lite"/>
    </source>
</evidence>
<organism evidence="2 3">
    <name type="scientific">Ziziphus jujuba</name>
    <name type="common">Chinese jujube</name>
    <name type="synonym">Ziziphus sativa</name>
    <dbReference type="NCBI Taxonomy" id="326968"/>
    <lineage>
        <taxon>Eukaryota</taxon>
        <taxon>Viridiplantae</taxon>
        <taxon>Streptophyta</taxon>
        <taxon>Embryophyta</taxon>
        <taxon>Tracheophyta</taxon>
        <taxon>Spermatophyta</taxon>
        <taxon>Magnoliopsida</taxon>
        <taxon>eudicotyledons</taxon>
        <taxon>Gunneridae</taxon>
        <taxon>Pentapetalae</taxon>
        <taxon>rosids</taxon>
        <taxon>fabids</taxon>
        <taxon>Rosales</taxon>
        <taxon>Rhamnaceae</taxon>
        <taxon>Paliureae</taxon>
        <taxon>Ziziphus</taxon>
    </lineage>
</organism>
<keyword evidence="2" id="KW-1185">Reference proteome</keyword>
<name>A0A6P4AHS9_ZIZJJ</name>
<dbReference type="RefSeq" id="XP_015896924.2">
    <property type="nucleotide sequence ID" value="XM_016041438.4"/>
</dbReference>
<dbReference type="GeneID" id="107430587"/>
<dbReference type="PANTHER" id="PTHR36019">
    <property type="entry name" value="PLANT/PROTEIN"/>
    <property type="match status" value="1"/>
</dbReference>
<protein>
    <submittedName>
        <fullName evidence="3">Uncharacterized protein LOC107430587</fullName>
    </submittedName>
</protein>